<dbReference type="Proteomes" id="UP001597509">
    <property type="component" value="Unassembled WGS sequence"/>
</dbReference>
<evidence type="ECO:0008006" key="3">
    <source>
        <dbReference type="Google" id="ProtNLM"/>
    </source>
</evidence>
<organism evidence="1 2">
    <name type="scientific">Sphingobacterium anhuiense</name>
    <dbReference type="NCBI Taxonomy" id="493780"/>
    <lineage>
        <taxon>Bacteria</taxon>
        <taxon>Pseudomonadati</taxon>
        <taxon>Bacteroidota</taxon>
        <taxon>Sphingobacteriia</taxon>
        <taxon>Sphingobacteriales</taxon>
        <taxon>Sphingobacteriaceae</taxon>
        <taxon>Sphingobacterium</taxon>
    </lineage>
</organism>
<proteinExistence type="predicted"/>
<accession>A0ABW5Z1G0</accession>
<gene>
    <name evidence="1" type="ORF">ACFS6I_18060</name>
</gene>
<evidence type="ECO:0000313" key="2">
    <source>
        <dbReference type="Proteomes" id="UP001597509"/>
    </source>
</evidence>
<name>A0ABW5Z1G0_9SPHI</name>
<keyword evidence="2" id="KW-1185">Reference proteome</keyword>
<evidence type="ECO:0000313" key="1">
    <source>
        <dbReference type="EMBL" id="MFD2905838.1"/>
    </source>
</evidence>
<sequence length="105" mass="12187">MHLSILLHTLIDKIEKLTEALLLICKLLSLLTAASRGKKAETRSLSERKLWTHLDVMRYLNISLSTYKRRVKEGLLKPMTLTGDDRYFEEDLTEAMERSRIKGKV</sequence>
<reference evidence="2" key="1">
    <citation type="journal article" date="2019" name="Int. J. Syst. Evol. Microbiol.">
        <title>The Global Catalogue of Microorganisms (GCM) 10K type strain sequencing project: providing services to taxonomists for standard genome sequencing and annotation.</title>
        <authorList>
            <consortium name="The Broad Institute Genomics Platform"/>
            <consortium name="The Broad Institute Genome Sequencing Center for Infectious Disease"/>
            <person name="Wu L."/>
            <person name="Ma J."/>
        </authorList>
    </citation>
    <scope>NUCLEOTIDE SEQUENCE [LARGE SCALE GENOMIC DNA]</scope>
    <source>
        <strain evidence="2">KCTC 22209</strain>
    </source>
</reference>
<protein>
    <recommendedName>
        <fullName evidence="3">Helix-turn-helix domain-containing protein</fullName>
    </recommendedName>
</protein>
<dbReference type="RefSeq" id="WP_380922701.1">
    <property type="nucleotide sequence ID" value="NZ_JBHUPE010000007.1"/>
</dbReference>
<comment type="caution">
    <text evidence="1">The sequence shown here is derived from an EMBL/GenBank/DDBJ whole genome shotgun (WGS) entry which is preliminary data.</text>
</comment>
<dbReference type="EMBL" id="JBHUPE010000007">
    <property type="protein sequence ID" value="MFD2905838.1"/>
    <property type="molecule type" value="Genomic_DNA"/>
</dbReference>